<evidence type="ECO:0000313" key="7">
    <source>
        <dbReference type="Proteomes" id="UP000630142"/>
    </source>
</evidence>
<dbReference type="Proteomes" id="UP000630142">
    <property type="component" value="Unassembled WGS sequence"/>
</dbReference>
<comment type="caution">
    <text evidence="6">The sequence shown here is derived from an EMBL/GenBank/DDBJ whole genome shotgun (WGS) entry which is preliminary data.</text>
</comment>
<gene>
    <name evidence="6" type="primary">ssuB</name>
    <name evidence="6" type="ORF">GCM10016234_00720</name>
</gene>
<protein>
    <submittedName>
        <fullName evidence="6">Sulfonate ABC transporter ATP-binding protein</fullName>
    </submittedName>
</protein>
<reference evidence="6" key="2">
    <citation type="submission" date="2020-09" db="EMBL/GenBank/DDBJ databases">
        <authorList>
            <person name="Sun Q."/>
            <person name="Kim S."/>
        </authorList>
    </citation>
    <scope>NUCLEOTIDE SEQUENCE</scope>
    <source>
        <strain evidence="6">KCTC 42249</strain>
    </source>
</reference>
<keyword evidence="4 6" id="KW-0067">ATP-binding</keyword>
<feature type="domain" description="ABC transporter" evidence="5">
    <location>
        <begin position="15"/>
        <end position="246"/>
    </location>
</feature>
<dbReference type="GO" id="GO:0016887">
    <property type="term" value="F:ATP hydrolysis activity"/>
    <property type="evidence" value="ECO:0007669"/>
    <property type="project" value="InterPro"/>
</dbReference>
<keyword evidence="7" id="KW-1185">Reference proteome</keyword>
<dbReference type="Pfam" id="PF00005">
    <property type="entry name" value="ABC_tran"/>
    <property type="match status" value="1"/>
</dbReference>
<dbReference type="InterPro" id="IPR050166">
    <property type="entry name" value="ABC_transporter_ATP-bind"/>
</dbReference>
<dbReference type="InterPro" id="IPR003593">
    <property type="entry name" value="AAA+_ATPase"/>
</dbReference>
<dbReference type="EMBL" id="BMZQ01000001">
    <property type="protein sequence ID" value="GHD05124.1"/>
    <property type="molecule type" value="Genomic_DNA"/>
</dbReference>
<dbReference type="PANTHER" id="PTHR42788:SF13">
    <property type="entry name" value="ALIPHATIC SULFONATES IMPORT ATP-BINDING PROTEIN SSUB"/>
    <property type="match status" value="1"/>
</dbReference>
<dbReference type="AlphaFoldDB" id="A0A8J3GJ47"/>
<organism evidence="6 7">
    <name type="scientific">Tianweitania populi</name>
    <dbReference type="NCBI Taxonomy" id="1607949"/>
    <lineage>
        <taxon>Bacteria</taxon>
        <taxon>Pseudomonadati</taxon>
        <taxon>Pseudomonadota</taxon>
        <taxon>Alphaproteobacteria</taxon>
        <taxon>Hyphomicrobiales</taxon>
        <taxon>Phyllobacteriaceae</taxon>
        <taxon>Tianweitania</taxon>
    </lineage>
</organism>
<evidence type="ECO:0000256" key="3">
    <source>
        <dbReference type="ARBA" id="ARBA00022741"/>
    </source>
</evidence>
<dbReference type="SMART" id="SM00382">
    <property type="entry name" value="AAA"/>
    <property type="match status" value="1"/>
</dbReference>
<reference evidence="6" key="1">
    <citation type="journal article" date="2014" name="Int. J. Syst. Evol. Microbiol.">
        <title>Complete genome sequence of Corynebacterium casei LMG S-19264T (=DSM 44701T), isolated from a smear-ripened cheese.</title>
        <authorList>
            <consortium name="US DOE Joint Genome Institute (JGI-PGF)"/>
            <person name="Walter F."/>
            <person name="Albersmeier A."/>
            <person name="Kalinowski J."/>
            <person name="Ruckert C."/>
        </authorList>
    </citation>
    <scope>NUCLEOTIDE SEQUENCE</scope>
    <source>
        <strain evidence="6">KCTC 42249</strain>
    </source>
</reference>
<dbReference type="InterPro" id="IPR017871">
    <property type="entry name" value="ABC_transporter-like_CS"/>
</dbReference>
<dbReference type="Gene3D" id="3.40.50.300">
    <property type="entry name" value="P-loop containing nucleotide triphosphate hydrolases"/>
    <property type="match status" value="1"/>
</dbReference>
<dbReference type="InterPro" id="IPR027417">
    <property type="entry name" value="P-loop_NTPase"/>
</dbReference>
<dbReference type="GO" id="GO:0005524">
    <property type="term" value="F:ATP binding"/>
    <property type="evidence" value="ECO:0007669"/>
    <property type="project" value="UniProtKB-KW"/>
</dbReference>
<dbReference type="PROSITE" id="PS00211">
    <property type="entry name" value="ABC_TRANSPORTER_1"/>
    <property type="match status" value="1"/>
</dbReference>
<dbReference type="PANTHER" id="PTHR42788">
    <property type="entry name" value="TAURINE IMPORT ATP-BINDING PROTEIN-RELATED"/>
    <property type="match status" value="1"/>
</dbReference>
<evidence type="ECO:0000313" key="6">
    <source>
        <dbReference type="EMBL" id="GHD05124.1"/>
    </source>
</evidence>
<dbReference type="CDD" id="cd03293">
    <property type="entry name" value="ABC_NrtD_SsuB_transporters"/>
    <property type="match status" value="1"/>
</dbReference>
<evidence type="ECO:0000259" key="5">
    <source>
        <dbReference type="PROSITE" id="PS50893"/>
    </source>
</evidence>
<evidence type="ECO:0000256" key="4">
    <source>
        <dbReference type="ARBA" id="ARBA00022840"/>
    </source>
</evidence>
<sequence length="269" mass="29330">MSLAALSHPEQAVAIEVRGVSRTFTTAGADVPALRDVSLTVAEGEFVSLIGPSGCGKSTLLRMLAGLDQPDRGTVSVEGDKVAAPSLSRGILFQDHRLLPWLTVEQNVDLGLHKSGLTTQQRQQRVSDLIALVGLAGFERAFPYQLSGGMSQRAAIARSLAPQPRVLLLDEPLGALDSLTRSKLQTELLRIWKHERITMLMVTHDVEEAVFLSDRVVVMEPRPGRIADIVDIPLPKPRHRGDPAFVDIKLRLLTSLEVETDPPANIVEH</sequence>
<name>A0A8J3GJ47_9HYPH</name>
<accession>A0A8J3GJ47</accession>
<dbReference type="SUPFAM" id="SSF52540">
    <property type="entry name" value="P-loop containing nucleoside triphosphate hydrolases"/>
    <property type="match status" value="1"/>
</dbReference>
<proteinExistence type="inferred from homology"/>
<comment type="similarity">
    <text evidence="1">Belongs to the ABC transporter superfamily.</text>
</comment>
<keyword evidence="3" id="KW-0547">Nucleotide-binding</keyword>
<dbReference type="RefSeq" id="WP_189500795.1">
    <property type="nucleotide sequence ID" value="NZ_BMZQ01000001.1"/>
</dbReference>
<evidence type="ECO:0000256" key="1">
    <source>
        <dbReference type="ARBA" id="ARBA00005417"/>
    </source>
</evidence>
<dbReference type="InterPro" id="IPR003439">
    <property type="entry name" value="ABC_transporter-like_ATP-bd"/>
</dbReference>
<keyword evidence="2" id="KW-0813">Transport</keyword>
<dbReference type="PROSITE" id="PS50893">
    <property type="entry name" value="ABC_TRANSPORTER_2"/>
    <property type="match status" value="1"/>
</dbReference>
<evidence type="ECO:0000256" key="2">
    <source>
        <dbReference type="ARBA" id="ARBA00022448"/>
    </source>
</evidence>